<gene>
    <name evidence="2" type="ORF">AVDCRST_MAG47-1790</name>
</gene>
<feature type="region of interest" description="Disordered" evidence="1">
    <location>
        <begin position="231"/>
        <end position="263"/>
    </location>
</feature>
<evidence type="ECO:0008006" key="3">
    <source>
        <dbReference type="Google" id="ProtNLM"/>
    </source>
</evidence>
<accession>A0A6J4N314</accession>
<dbReference type="EMBL" id="CADCUK010000119">
    <property type="protein sequence ID" value="CAA9376485.1"/>
    <property type="molecule type" value="Genomic_DNA"/>
</dbReference>
<protein>
    <recommendedName>
        <fullName evidence="3">Lysyl oxidase</fullName>
    </recommendedName>
</protein>
<evidence type="ECO:0000313" key="2">
    <source>
        <dbReference type="EMBL" id="CAA9376485.1"/>
    </source>
</evidence>
<reference evidence="2" key="1">
    <citation type="submission" date="2020-02" db="EMBL/GenBank/DDBJ databases">
        <authorList>
            <person name="Meier V. D."/>
        </authorList>
    </citation>
    <scope>NUCLEOTIDE SEQUENCE</scope>
    <source>
        <strain evidence="2">AVDCRST_MAG47</strain>
    </source>
</reference>
<sequence>MHQRALVAALSGATVALAGSVIGLGVTGSAQAADLVSPLRLTAPDKVVVTSFDGHVFSDLGIRMVAQGEKFEINATREPGVAGSGAWWDPSYDSPITATWKRASGDVDLGEMSSWRGLEDFASLQVFRTDGTRIRNREISGCFNGDGRRIGPNGPLSNPYPWGCPWNPFTLGSVMGIAQDYSAPLVGEFGAPMRLRPGTYELVASIAPDYRQTFGISDTDATVSTQLVVKEDKRHPSAAGPQRATDNLGPVGEEPTSSSAGALEDENAPDLQALPAFAVSLNSKGTAMRFAATVWNGGAGPLIIEGFRDDRTVDHMTAYQYYVDEHGDQTGFDQVGELHFHEGNHNHWHFEDFARYRLLAADPADPNLPGEAVVRSTKQSFCLVATDAVDLTVPNADMRPEYTDLGSQCGNPGSLSLREVLANGHGDTYYQHRTGQAFRLGDLEDGTYFIAVEANPEDTNGRNLRELDYTNNESYRKVELFTNAKGVRKVRAAPVGIIDEQEWR</sequence>
<proteinExistence type="predicted"/>
<dbReference type="AlphaFoldDB" id="A0A6J4N314"/>
<name>A0A6J4N314_9ACTN</name>
<organism evidence="2">
    <name type="scientific">uncultured Nocardioidaceae bacterium</name>
    <dbReference type="NCBI Taxonomy" id="253824"/>
    <lineage>
        <taxon>Bacteria</taxon>
        <taxon>Bacillati</taxon>
        <taxon>Actinomycetota</taxon>
        <taxon>Actinomycetes</taxon>
        <taxon>Propionibacteriales</taxon>
        <taxon>Nocardioidaceae</taxon>
        <taxon>environmental samples</taxon>
    </lineage>
</organism>
<evidence type="ECO:0000256" key="1">
    <source>
        <dbReference type="SAM" id="MobiDB-lite"/>
    </source>
</evidence>